<dbReference type="EMBL" id="MZNU01000266">
    <property type="protein sequence ID" value="OWP01605.1"/>
    <property type="molecule type" value="Genomic_DNA"/>
</dbReference>
<organism evidence="2 3">
    <name type="scientific">Diplocarpon coronariae</name>
    <dbReference type="NCBI Taxonomy" id="2795749"/>
    <lineage>
        <taxon>Eukaryota</taxon>
        <taxon>Fungi</taxon>
        <taxon>Dikarya</taxon>
        <taxon>Ascomycota</taxon>
        <taxon>Pezizomycotina</taxon>
        <taxon>Leotiomycetes</taxon>
        <taxon>Helotiales</taxon>
        <taxon>Drepanopezizaceae</taxon>
        <taxon>Diplocarpon</taxon>
    </lineage>
</organism>
<sequence length="122" mass="13077">MHNRRLLTVAVKRLQSRHATIPVEEGHLGYHLTKAILTRNLGRVLPGMIAELDPVLPRPFSTCTAWTPLEPSPPLVRMKVSLIARDFVGPALCRSPSTVDGVPSGRQFSGPARSTGSGGCGS</sequence>
<name>A0A218Z2V2_9HELO</name>
<evidence type="ECO:0000313" key="2">
    <source>
        <dbReference type="EMBL" id="OWP01605.1"/>
    </source>
</evidence>
<dbReference type="InParanoid" id="A0A218Z2V2"/>
<keyword evidence="3" id="KW-1185">Reference proteome</keyword>
<comment type="caution">
    <text evidence="2">The sequence shown here is derived from an EMBL/GenBank/DDBJ whole genome shotgun (WGS) entry which is preliminary data.</text>
</comment>
<reference evidence="2 3" key="1">
    <citation type="submission" date="2017-04" db="EMBL/GenBank/DDBJ databases">
        <title>Draft genome sequence of Marssonina coronaria NL1: causal agent of apple blotch.</title>
        <authorList>
            <person name="Cheng Q."/>
        </authorList>
    </citation>
    <scope>NUCLEOTIDE SEQUENCE [LARGE SCALE GENOMIC DNA]</scope>
    <source>
        <strain evidence="2 3">NL1</strain>
    </source>
</reference>
<evidence type="ECO:0000256" key="1">
    <source>
        <dbReference type="SAM" id="MobiDB-lite"/>
    </source>
</evidence>
<feature type="region of interest" description="Disordered" evidence="1">
    <location>
        <begin position="96"/>
        <end position="122"/>
    </location>
</feature>
<gene>
    <name evidence="2" type="ORF">B2J93_2121</name>
</gene>
<protein>
    <submittedName>
        <fullName evidence="2">Uncharacterized protein</fullName>
    </submittedName>
</protein>
<dbReference type="Proteomes" id="UP000242519">
    <property type="component" value="Unassembled WGS sequence"/>
</dbReference>
<accession>A0A218Z2V2</accession>
<proteinExistence type="predicted"/>
<dbReference type="OrthoDB" id="1844152at2759"/>
<evidence type="ECO:0000313" key="3">
    <source>
        <dbReference type="Proteomes" id="UP000242519"/>
    </source>
</evidence>
<dbReference type="AlphaFoldDB" id="A0A218Z2V2"/>